<reference evidence="1" key="2">
    <citation type="submission" date="2024-10" db="UniProtKB">
        <authorList>
            <consortium name="EnsemblProtists"/>
        </authorList>
    </citation>
    <scope>IDENTIFICATION</scope>
</reference>
<dbReference type="RefSeq" id="XP_005764249.1">
    <property type="nucleotide sequence ID" value="XM_005764192.1"/>
</dbReference>
<organism evidence="1 2">
    <name type="scientific">Emiliania huxleyi (strain CCMP1516)</name>
    <dbReference type="NCBI Taxonomy" id="280463"/>
    <lineage>
        <taxon>Eukaryota</taxon>
        <taxon>Haptista</taxon>
        <taxon>Haptophyta</taxon>
        <taxon>Prymnesiophyceae</taxon>
        <taxon>Isochrysidales</taxon>
        <taxon>Noelaerhabdaceae</taxon>
        <taxon>Emiliania</taxon>
    </lineage>
</organism>
<evidence type="ECO:0000313" key="1">
    <source>
        <dbReference type="EnsemblProtists" id="EOD11820"/>
    </source>
</evidence>
<accession>A0A0D3IKN5</accession>
<proteinExistence type="predicted"/>
<dbReference type="PaxDb" id="2903-EOD11820"/>
<dbReference type="Proteomes" id="UP000013827">
    <property type="component" value="Unassembled WGS sequence"/>
</dbReference>
<evidence type="ECO:0000313" key="2">
    <source>
        <dbReference type="Proteomes" id="UP000013827"/>
    </source>
</evidence>
<dbReference type="EnsemblProtists" id="EOD11820">
    <property type="protein sequence ID" value="EOD11820"/>
    <property type="gene ID" value="EMIHUDRAFT_422188"/>
</dbReference>
<protein>
    <submittedName>
        <fullName evidence="1">Uncharacterized protein</fullName>
    </submittedName>
</protein>
<dbReference type="HOGENOM" id="CLU_1581440_0_0_1"/>
<dbReference type="KEGG" id="ehx:EMIHUDRAFT_422188"/>
<dbReference type="AlphaFoldDB" id="A0A0D3IKN5"/>
<sequence>MESTTSNAAFDARGGMRVRHSAARYPYHVEESEEKDAHSFLLSGEVAYSLQRSEEWRSAPAEAATAARETAAAASLVLGWSVDMASRAAYNRSTGPDRKVHWEEGRATAIVAAPAACFSQELEAASGDLTHAAFKDGCPKARGRRALCRHFDACAAPMPGVNVPLGADG</sequence>
<dbReference type="GeneID" id="17258079"/>
<reference evidence="2" key="1">
    <citation type="journal article" date="2013" name="Nature">
        <title>Pan genome of the phytoplankton Emiliania underpins its global distribution.</title>
        <authorList>
            <person name="Read B.A."/>
            <person name="Kegel J."/>
            <person name="Klute M.J."/>
            <person name="Kuo A."/>
            <person name="Lefebvre S.C."/>
            <person name="Maumus F."/>
            <person name="Mayer C."/>
            <person name="Miller J."/>
            <person name="Monier A."/>
            <person name="Salamov A."/>
            <person name="Young J."/>
            <person name="Aguilar M."/>
            <person name="Claverie J.M."/>
            <person name="Frickenhaus S."/>
            <person name="Gonzalez K."/>
            <person name="Herman E.K."/>
            <person name="Lin Y.C."/>
            <person name="Napier J."/>
            <person name="Ogata H."/>
            <person name="Sarno A.F."/>
            <person name="Shmutz J."/>
            <person name="Schroeder D."/>
            <person name="de Vargas C."/>
            <person name="Verret F."/>
            <person name="von Dassow P."/>
            <person name="Valentin K."/>
            <person name="Van de Peer Y."/>
            <person name="Wheeler G."/>
            <person name="Dacks J.B."/>
            <person name="Delwiche C.F."/>
            <person name="Dyhrman S.T."/>
            <person name="Glockner G."/>
            <person name="John U."/>
            <person name="Richards T."/>
            <person name="Worden A.Z."/>
            <person name="Zhang X."/>
            <person name="Grigoriev I.V."/>
            <person name="Allen A.E."/>
            <person name="Bidle K."/>
            <person name="Borodovsky M."/>
            <person name="Bowler C."/>
            <person name="Brownlee C."/>
            <person name="Cock J.M."/>
            <person name="Elias M."/>
            <person name="Gladyshev V.N."/>
            <person name="Groth M."/>
            <person name="Guda C."/>
            <person name="Hadaegh A."/>
            <person name="Iglesias-Rodriguez M.D."/>
            <person name="Jenkins J."/>
            <person name="Jones B.M."/>
            <person name="Lawson T."/>
            <person name="Leese F."/>
            <person name="Lindquist E."/>
            <person name="Lobanov A."/>
            <person name="Lomsadze A."/>
            <person name="Malik S.B."/>
            <person name="Marsh M.E."/>
            <person name="Mackinder L."/>
            <person name="Mock T."/>
            <person name="Mueller-Roeber B."/>
            <person name="Pagarete A."/>
            <person name="Parker M."/>
            <person name="Probert I."/>
            <person name="Quesneville H."/>
            <person name="Raines C."/>
            <person name="Rensing S.A."/>
            <person name="Riano-Pachon D.M."/>
            <person name="Richier S."/>
            <person name="Rokitta S."/>
            <person name="Shiraiwa Y."/>
            <person name="Soanes D.M."/>
            <person name="van der Giezen M."/>
            <person name="Wahlund T.M."/>
            <person name="Williams B."/>
            <person name="Wilson W."/>
            <person name="Wolfe G."/>
            <person name="Wurch L.L."/>
        </authorList>
    </citation>
    <scope>NUCLEOTIDE SEQUENCE</scope>
</reference>
<name>A0A0D3IKN5_EMIH1</name>
<keyword evidence="2" id="KW-1185">Reference proteome</keyword>